<evidence type="ECO:0000256" key="8">
    <source>
        <dbReference type="ARBA" id="ARBA00023133"/>
    </source>
</evidence>
<dbReference type="HAMAP" id="MF_01664">
    <property type="entry name" value="HemeA_synth_type1"/>
    <property type="match status" value="1"/>
</dbReference>
<name>A0ABN1BC92_9BACI</name>
<accession>A0ABN1BC92</accession>
<comment type="function">
    <text evidence="11">Catalyzes the conversion of heme O to heme A by two successive hydroxylations of the methyl group at C8. The first hydroxylation forms heme I, the second hydroxylation results in an unstable dihydroxymethyl group, which spontaneously dehydrates, resulting in the formyl group of heme A.</text>
</comment>
<sequence length="303" mass="34223">MIKFLKWLSVLSTIGMLFVLVGGALVTKTESGLGCGRSWPLCEGEIIPSDLTFELIIELSHRLVSGTVGILVLILSILAWKYYGNVRETKFLAFMSIFFLLVQGLIGAAAVVWGQSDFVLALHFGISLISFAAVFLLMIIIFEIDKKFDAQALYIDFALRRQFYLLFAYTLVVVYTGALVRHAQASLACISWPFCEPGLSPVDYSFIQWVQMGHRFAAGLLFVWVIFLFFRISRNYKKHKVMYYGWTIALLLIILQVALGAMIIFTIANLYIALFHALVISVFFGLLCYFILLSTRSAQNERN</sequence>
<protein>
    <recommendedName>
        <fullName evidence="11">Heme A synthase</fullName>
        <shortName evidence="11">HAS</shortName>
        <ecNumber evidence="11">1.17.99.9</ecNumber>
    </recommendedName>
    <alternativeName>
        <fullName evidence="11">Cytochrome aa3-controlling protein</fullName>
    </alternativeName>
</protein>
<evidence type="ECO:0000256" key="5">
    <source>
        <dbReference type="ARBA" id="ARBA00022989"/>
    </source>
</evidence>
<comment type="subcellular location">
    <subcellularLocation>
        <location evidence="11">Cell membrane</location>
        <topology evidence="11">Multi-pass membrane protein</topology>
    </subcellularLocation>
    <subcellularLocation>
        <location evidence="1">Membrane</location>
        <topology evidence="1">Multi-pass membrane protein</topology>
    </subcellularLocation>
</comment>
<dbReference type="InterPro" id="IPR050450">
    <property type="entry name" value="COX15/CtaA_HemeA_synthase"/>
</dbReference>
<feature type="transmembrane region" description="Helical" evidence="11">
    <location>
        <begin position="59"/>
        <end position="80"/>
    </location>
</feature>
<keyword evidence="7 11" id="KW-0408">Iron</keyword>
<evidence type="ECO:0000256" key="7">
    <source>
        <dbReference type="ARBA" id="ARBA00023004"/>
    </source>
</evidence>
<keyword evidence="6 11" id="KW-0560">Oxidoreductase</keyword>
<dbReference type="Proteomes" id="UP001500880">
    <property type="component" value="Unassembled WGS sequence"/>
</dbReference>
<dbReference type="Pfam" id="PF02628">
    <property type="entry name" value="COX15-CtaA"/>
    <property type="match status" value="1"/>
</dbReference>
<feature type="transmembrane region" description="Helical" evidence="11">
    <location>
        <begin position="7"/>
        <end position="26"/>
    </location>
</feature>
<evidence type="ECO:0000256" key="4">
    <source>
        <dbReference type="ARBA" id="ARBA00022723"/>
    </source>
</evidence>
<feature type="transmembrane region" description="Helical" evidence="11">
    <location>
        <begin position="163"/>
        <end position="183"/>
    </location>
</feature>
<evidence type="ECO:0000313" key="12">
    <source>
        <dbReference type="EMBL" id="GAA0494724.1"/>
    </source>
</evidence>
<organism evidence="12 13">
    <name type="scientific">Salinibacillus aidingensis</name>
    <dbReference type="NCBI Taxonomy" id="237684"/>
    <lineage>
        <taxon>Bacteria</taxon>
        <taxon>Bacillati</taxon>
        <taxon>Bacillota</taxon>
        <taxon>Bacilli</taxon>
        <taxon>Bacillales</taxon>
        <taxon>Bacillaceae</taxon>
        <taxon>Salinibacillus</taxon>
    </lineage>
</organism>
<evidence type="ECO:0000256" key="2">
    <source>
        <dbReference type="ARBA" id="ARBA00022475"/>
    </source>
</evidence>
<keyword evidence="10" id="KW-1015">Disulfide bond</keyword>
<keyword evidence="13" id="KW-1185">Reference proteome</keyword>
<feature type="transmembrane region" description="Helical" evidence="11">
    <location>
        <begin position="212"/>
        <end position="230"/>
    </location>
</feature>
<evidence type="ECO:0000256" key="10">
    <source>
        <dbReference type="ARBA" id="ARBA00023157"/>
    </source>
</evidence>
<feature type="transmembrane region" description="Helical" evidence="11">
    <location>
        <begin position="242"/>
        <end position="265"/>
    </location>
</feature>
<feature type="binding site" description="axial binding residue" evidence="11">
    <location>
        <position position="276"/>
    </location>
    <ligand>
        <name>heme</name>
        <dbReference type="ChEBI" id="CHEBI:30413"/>
    </ligand>
    <ligandPart>
        <name>Fe</name>
        <dbReference type="ChEBI" id="CHEBI:18248"/>
    </ligandPart>
</feature>
<dbReference type="InterPro" id="IPR003780">
    <property type="entry name" value="COX15/CtaA_fam"/>
</dbReference>
<evidence type="ECO:0000256" key="11">
    <source>
        <dbReference type="HAMAP-Rule" id="MF_01664"/>
    </source>
</evidence>
<feature type="transmembrane region" description="Helical" evidence="11">
    <location>
        <begin position="120"/>
        <end position="142"/>
    </location>
</feature>
<feature type="transmembrane region" description="Helical" evidence="11">
    <location>
        <begin position="92"/>
        <end position="114"/>
    </location>
</feature>
<gene>
    <name evidence="11 12" type="primary">ctaA</name>
    <name evidence="12" type="ORF">GCM10008986_21700</name>
</gene>
<dbReference type="InterPro" id="IPR023755">
    <property type="entry name" value="HemeA_Synthase_type1"/>
</dbReference>
<evidence type="ECO:0000313" key="13">
    <source>
        <dbReference type="Proteomes" id="UP001500880"/>
    </source>
</evidence>
<dbReference type="PANTHER" id="PTHR35457:SF1">
    <property type="entry name" value="HEME A SYNTHASE"/>
    <property type="match status" value="1"/>
</dbReference>
<keyword evidence="2 11" id="KW-1003">Cell membrane</keyword>
<keyword evidence="9 11" id="KW-0472">Membrane</keyword>
<evidence type="ECO:0000256" key="9">
    <source>
        <dbReference type="ARBA" id="ARBA00023136"/>
    </source>
</evidence>
<reference evidence="12 13" key="1">
    <citation type="journal article" date="2019" name="Int. J. Syst. Evol. Microbiol.">
        <title>The Global Catalogue of Microorganisms (GCM) 10K type strain sequencing project: providing services to taxonomists for standard genome sequencing and annotation.</title>
        <authorList>
            <consortium name="The Broad Institute Genomics Platform"/>
            <consortium name="The Broad Institute Genome Sequencing Center for Infectious Disease"/>
            <person name="Wu L."/>
            <person name="Ma J."/>
        </authorList>
    </citation>
    <scope>NUCLEOTIDE SEQUENCE [LARGE SCALE GENOMIC DNA]</scope>
    <source>
        <strain evidence="12 13">JCM 12389</strain>
    </source>
</reference>
<feature type="binding site" description="axial binding residue" evidence="11">
    <location>
        <position position="214"/>
    </location>
    <ligand>
        <name>heme</name>
        <dbReference type="ChEBI" id="CHEBI:30413"/>
    </ligand>
    <ligandPart>
        <name>Fe</name>
        <dbReference type="ChEBI" id="CHEBI:18248"/>
    </ligandPart>
</feature>
<proteinExistence type="inferred from homology"/>
<keyword evidence="4 11" id="KW-0479">Metal-binding</keyword>
<comment type="caution">
    <text evidence="12">The sequence shown here is derived from an EMBL/GenBank/DDBJ whole genome shotgun (WGS) entry which is preliminary data.</text>
</comment>
<comment type="subunit">
    <text evidence="11">Interacts with CtaB.</text>
</comment>
<dbReference type="EC" id="1.17.99.9" evidence="11"/>
<dbReference type="RefSeq" id="WP_343840830.1">
    <property type="nucleotide sequence ID" value="NZ_BAAADO010000004.1"/>
</dbReference>
<dbReference type="PANTHER" id="PTHR35457">
    <property type="entry name" value="HEME A SYNTHASE"/>
    <property type="match status" value="1"/>
</dbReference>
<dbReference type="EMBL" id="BAAADO010000004">
    <property type="protein sequence ID" value="GAA0494724.1"/>
    <property type="molecule type" value="Genomic_DNA"/>
</dbReference>
<evidence type="ECO:0000256" key="3">
    <source>
        <dbReference type="ARBA" id="ARBA00022692"/>
    </source>
</evidence>
<keyword evidence="8 11" id="KW-0350">Heme biosynthesis</keyword>
<comment type="catalytic activity">
    <reaction evidence="11">
        <text>Fe(II)-heme o + 2 A + H2O = Fe(II)-heme a + 2 AH2</text>
        <dbReference type="Rhea" id="RHEA:63388"/>
        <dbReference type="ChEBI" id="CHEBI:13193"/>
        <dbReference type="ChEBI" id="CHEBI:15377"/>
        <dbReference type="ChEBI" id="CHEBI:17499"/>
        <dbReference type="ChEBI" id="CHEBI:60530"/>
        <dbReference type="ChEBI" id="CHEBI:61715"/>
        <dbReference type="EC" id="1.17.99.9"/>
    </reaction>
</comment>
<keyword evidence="3 11" id="KW-0812">Transmembrane</keyword>
<keyword evidence="5 11" id="KW-1133">Transmembrane helix</keyword>
<feature type="transmembrane region" description="Helical" evidence="11">
    <location>
        <begin position="271"/>
        <end position="293"/>
    </location>
</feature>
<evidence type="ECO:0000256" key="6">
    <source>
        <dbReference type="ARBA" id="ARBA00023002"/>
    </source>
</evidence>
<comment type="cofactor">
    <cofactor evidence="11">
        <name>heme b</name>
        <dbReference type="ChEBI" id="CHEBI:60344"/>
    </cofactor>
</comment>
<evidence type="ECO:0000256" key="1">
    <source>
        <dbReference type="ARBA" id="ARBA00004141"/>
    </source>
</evidence>
<comment type="pathway">
    <text evidence="11">Porphyrin-containing compound metabolism; heme A biosynthesis; heme A from heme O: step 1/1.</text>
</comment>
<comment type="similarity">
    <text evidence="11">Belongs to the COX15/CtaA family. Type 1 subfamily.</text>
</comment>